<dbReference type="AlphaFoldDB" id="A0A9W8PH80"/>
<dbReference type="InterPro" id="IPR027417">
    <property type="entry name" value="P-loop_NTPase"/>
</dbReference>
<dbReference type="PROSITE" id="PS51192">
    <property type="entry name" value="HELICASE_ATP_BIND_1"/>
    <property type="match status" value="1"/>
</dbReference>
<name>A0A9W8PH80_9HYPO</name>
<feature type="region of interest" description="Disordered" evidence="5">
    <location>
        <begin position="498"/>
        <end position="526"/>
    </location>
</feature>
<reference evidence="7" key="1">
    <citation type="submission" date="2022-10" db="EMBL/GenBank/DDBJ databases">
        <title>Fusarium specimens isolated from Avocado Roots.</title>
        <authorList>
            <person name="Stajich J."/>
            <person name="Roper C."/>
            <person name="Heimlech-Rivalta G."/>
        </authorList>
    </citation>
    <scope>NUCLEOTIDE SEQUENCE</scope>
    <source>
        <strain evidence="7">CF00143</strain>
    </source>
</reference>
<dbReference type="FunFam" id="3.40.50.300:FF:001039">
    <property type="entry name" value="ATP-dependent RNA helicase DDX60"/>
    <property type="match status" value="1"/>
</dbReference>
<sequence length="1201" mass="136110">MGSKELHEWYHKLRPLTVDIVGDFAGRELFAIHGESLIRYCLTEARVDFDEGFQLLHAVHSVEKFLSDLKRRDCNFDVLFFKDHENLCVAKEAVGSTRGAKHRLTRRILIEHFSKSNLDFQVLEFRSFESDECRNYLSNNAVYFVLCDDGRASSADQAIHLQHLIGKVMTSGIHIAIINSVTWRSSKVFMSLLSGTKDAPLGLSISLPELEAKDPPSLSEAMLLNADKHPASRLNLSAREKHAISFCRAYIEHRSANAATKADLQRVGAFLLQIATIQSCSLQERTCAESLEQDKLVGCQDQEFLHLFCSATQSLLEMSPELDGLEGWDLCDIVDGRVFQYLLQAIRTTGEIPSEILEHSRALYNESVQGWALEVEHPFTTLKSPEGLPLPQKTVRKLVALPFKHPVLDSFLKNVEIGETEETQDPAAELVFEDLRHWHAYKPINQTRDREQISPWEAMRRQKRMQWRMAEVTDYAASLTGSTGKTFNREVIVVGAQDKQKLGRPDKTAQPKQNKQKPGKGGKQSARLEAQRLIDQKAQKKLTDTLNHWRDKCIELQNINSLTDRYLKALDFQSTTSSGSHEAVKPEVQLYLCHILTRIWSEARKQARGNSPAAYCTPNIADAVQEILKVLASTPLPINTLETSRTLPFFIQPVLLKDAPKLVDNVRLLQLEHGGPYMDRQFDSRPDARVQFEPDAWQRDVLDSIDANESVLVVAPTSAGKTFISFYAMKKILEESDDGVLVYVAPTKALVNQVAAEIQARFSKSYRKQNGKSIWAVHTRDYRINNPAQCQILVTVPHMLQIMLLAPTNALGTNAWSRRVKRIIFDEVHCIGQSDDGVIWEQLLLLAPCSIIALSATVGNPGELKDWLTMSQAQKGYEMNMIVHRARYSDLRKFTYEPPKNFAFKGTKSSVQLPVPGLDEGDNTSPNFKFVHPVVALKERNKFALDDVNFEARDCLTLWKHICKIFPSDLLPELDQLDPTKALPELIAKHHVIEWERGLKSMLKGAMEGENSLFQTLQVSLGNLRSSDEPVTAPERHLTKLFPLICELDTLGALPVLVFNYDRHECEQCVQHMLSQLKAAEDDFKEKDQAWRQKVQKFDQWKKLKESGPSLDRSRTIESNLSKLDLAREEASIEISAWESFDPNAPLDQFSFADTKRAQQSQLNDMVRSLSKDKVASWLVDALRRGLGVHHAGMNRRYRQV</sequence>
<dbReference type="PANTHER" id="PTHR44533">
    <property type="entry name" value="DEAD/H RNA HELICASE, PUTATIVE-RELATED"/>
    <property type="match status" value="1"/>
</dbReference>
<comment type="caution">
    <text evidence="7">The sequence shown here is derived from an EMBL/GenBank/DDBJ whole genome shotgun (WGS) entry which is preliminary data.</text>
</comment>
<dbReference type="SMART" id="SM00487">
    <property type="entry name" value="DEXDc"/>
    <property type="match status" value="1"/>
</dbReference>
<evidence type="ECO:0000313" key="7">
    <source>
        <dbReference type="EMBL" id="KAJ4006840.1"/>
    </source>
</evidence>
<dbReference type="InterPro" id="IPR011545">
    <property type="entry name" value="DEAD/DEAH_box_helicase_dom"/>
</dbReference>
<keyword evidence="8" id="KW-1185">Reference proteome</keyword>
<feature type="compositionally biased region" description="Basic and acidic residues" evidence="5">
    <location>
        <begin position="498"/>
        <end position="509"/>
    </location>
</feature>
<feature type="domain" description="Helicase ATP-binding" evidence="6">
    <location>
        <begin position="702"/>
        <end position="876"/>
    </location>
</feature>
<dbReference type="GO" id="GO:0016787">
    <property type="term" value="F:hydrolase activity"/>
    <property type="evidence" value="ECO:0007669"/>
    <property type="project" value="UniProtKB-KW"/>
</dbReference>
<dbReference type="InterPro" id="IPR055124">
    <property type="entry name" value="PIN-like_DDX60"/>
</dbReference>
<dbReference type="Gene3D" id="3.40.50.300">
    <property type="entry name" value="P-loop containing nucleotide triphosphate hydrolases"/>
    <property type="match status" value="2"/>
</dbReference>
<dbReference type="Proteomes" id="UP001152130">
    <property type="component" value="Unassembled WGS sequence"/>
</dbReference>
<evidence type="ECO:0000256" key="5">
    <source>
        <dbReference type="SAM" id="MobiDB-lite"/>
    </source>
</evidence>
<dbReference type="EMBL" id="JAPDHF010000018">
    <property type="protein sequence ID" value="KAJ4006840.1"/>
    <property type="molecule type" value="Genomic_DNA"/>
</dbReference>
<dbReference type="SUPFAM" id="SSF52540">
    <property type="entry name" value="P-loop containing nucleoside triphosphate hydrolases"/>
    <property type="match status" value="1"/>
</dbReference>
<dbReference type="PANTHER" id="PTHR44533:SF4">
    <property type="entry name" value="DEAD_H RNA HELICASE, PUTATIVE-RELATED"/>
    <property type="match status" value="1"/>
</dbReference>
<dbReference type="InterPro" id="IPR014001">
    <property type="entry name" value="Helicase_ATP-bd"/>
</dbReference>
<evidence type="ECO:0000256" key="2">
    <source>
        <dbReference type="ARBA" id="ARBA00022801"/>
    </source>
</evidence>
<dbReference type="GO" id="GO:0003676">
    <property type="term" value="F:nucleic acid binding"/>
    <property type="evidence" value="ECO:0007669"/>
    <property type="project" value="InterPro"/>
</dbReference>
<dbReference type="Pfam" id="PF00270">
    <property type="entry name" value="DEAD"/>
    <property type="match status" value="1"/>
</dbReference>
<organism evidence="7 8">
    <name type="scientific">Fusarium irregulare</name>
    <dbReference type="NCBI Taxonomy" id="2494466"/>
    <lineage>
        <taxon>Eukaryota</taxon>
        <taxon>Fungi</taxon>
        <taxon>Dikarya</taxon>
        <taxon>Ascomycota</taxon>
        <taxon>Pezizomycotina</taxon>
        <taxon>Sordariomycetes</taxon>
        <taxon>Hypocreomycetidae</taxon>
        <taxon>Hypocreales</taxon>
        <taxon>Nectriaceae</taxon>
        <taxon>Fusarium</taxon>
        <taxon>Fusarium incarnatum-equiseti species complex</taxon>
    </lineage>
</organism>
<protein>
    <recommendedName>
        <fullName evidence="6">Helicase ATP-binding domain-containing protein</fullName>
    </recommendedName>
</protein>
<dbReference type="Pfam" id="PF23002">
    <property type="entry name" value="PIN-like_DDX60"/>
    <property type="match status" value="1"/>
</dbReference>
<dbReference type="GO" id="GO:0005737">
    <property type="term" value="C:cytoplasm"/>
    <property type="evidence" value="ECO:0007669"/>
    <property type="project" value="TreeGrafter"/>
</dbReference>
<gene>
    <name evidence="7" type="ORF">NW766_010247</name>
</gene>
<dbReference type="GO" id="GO:0005524">
    <property type="term" value="F:ATP binding"/>
    <property type="evidence" value="ECO:0007669"/>
    <property type="project" value="UniProtKB-KW"/>
</dbReference>
<dbReference type="InterPro" id="IPR052431">
    <property type="entry name" value="SKI2_subfamily_helicases"/>
</dbReference>
<dbReference type="GO" id="GO:0004386">
    <property type="term" value="F:helicase activity"/>
    <property type="evidence" value="ECO:0007669"/>
    <property type="project" value="UniProtKB-KW"/>
</dbReference>
<evidence type="ECO:0000259" key="6">
    <source>
        <dbReference type="PROSITE" id="PS51192"/>
    </source>
</evidence>
<accession>A0A9W8PH80</accession>
<proteinExistence type="predicted"/>
<keyword evidence="1" id="KW-0547">Nucleotide-binding</keyword>
<keyword evidence="3" id="KW-0347">Helicase</keyword>
<dbReference type="CDD" id="cd18025">
    <property type="entry name" value="DEXHc_DDX60"/>
    <property type="match status" value="1"/>
</dbReference>
<keyword evidence="2" id="KW-0378">Hydrolase</keyword>
<evidence type="ECO:0000256" key="1">
    <source>
        <dbReference type="ARBA" id="ARBA00022741"/>
    </source>
</evidence>
<evidence type="ECO:0000256" key="4">
    <source>
        <dbReference type="ARBA" id="ARBA00022840"/>
    </source>
</evidence>
<evidence type="ECO:0000313" key="8">
    <source>
        <dbReference type="Proteomes" id="UP001152130"/>
    </source>
</evidence>
<keyword evidence="4" id="KW-0067">ATP-binding</keyword>
<evidence type="ECO:0000256" key="3">
    <source>
        <dbReference type="ARBA" id="ARBA00022806"/>
    </source>
</evidence>